<name>A0AAU9U4K0_EUPED</name>
<feature type="domain" description="Integrase catalytic" evidence="1">
    <location>
        <begin position="34"/>
        <end position="112"/>
    </location>
</feature>
<protein>
    <recommendedName>
        <fullName evidence="1">Integrase catalytic domain-containing protein</fullName>
    </recommendedName>
</protein>
<dbReference type="InterPro" id="IPR050951">
    <property type="entry name" value="Retrovirus_Pol_polyprotein"/>
</dbReference>
<dbReference type="Proteomes" id="UP001153954">
    <property type="component" value="Unassembled WGS sequence"/>
</dbReference>
<dbReference type="SUPFAM" id="SSF53098">
    <property type="entry name" value="Ribonuclease H-like"/>
    <property type="match status" value="1"/>
</dbReference>
<comment type="caution">
    <text evidence="2">The sequence shown here is derived from an EMBL/GenBank/DDBJ whole genome shotgun (WGS) entry which is preliminary data.</text>
</comment>
<dbReference type="PROSITE" id="PS50994">
    <property type="entry name" value="INTEGRASE"/>
    <property type="match status" value="1"/>
</dbReference>
<dbReference type="PANTHER" id="PTHR37984">
    <property type="entry name" value="PROTEIN CBG26694"/>
    <property type="match status" value="1"/>
</dbReference>
<dbReference type="InterPro" id="IPR012337">
    <property type="entry name" value="RNaseH-like_sf"/>
</dbReference>
<accession>A0AAU9U4K0</accession>
<dbReference type="EMBL" id="CAKOGL010000013">
    <property type="protein sequence ID" value="CAH2093986.1"/>
    <property type="molecule type" value="Genomic_DNA"/>
</dbReference>
<gene>
    <name evidence="2" type="ORF">EEDITHA_LOCUS9592</name>
</gene>
<reference evidence="2" key="1">
    <citation type="submission" date="2022-03" db="EMBL/GenBank/DDBJ databases">
        <authorList>
            <person name="Tunstrom K."/>
        </authorList>
    </citation>
    <scope>NUCLEOTIDE SEQUENCE</scope>
</reference>
<dbReference type="InterPro" id="IPR001584">
    <property type="entry name" value="Integrase_cat-core"/>
</dbReference>
<keyword evidence="3" id="KW-1185">Reference proteome</keyword>
<evidence type="ECO:0000313" key="2">
    <source>
        <dbReference type="EMBL" id="CAH2093986.1"/>
    </source>
</evidence>
<sequence>MQETISAVINACESCKKMKYNRKPIKPVLQLTQTQEAPFQEIFIDIFSIEENYYLTLVDTFSKLGQAIKISNRSTPEVVRALIKYFSIYGIPKKITSDPGTEFNNELADRES</sequence>
<dbReference type="GO" id="GO:0003676">
    <property type="term" value="F:nucleic acid binding"/>
    <property type="evidence" value="ECO:0007669"/>
    <property type="project" value="InterPro"/>
</dbReference>
<dbReference type="PANTHER" id="PTHR37984:SF5">
    <property type="entry name" value="PROTEIN NYNRIN-LIKE"/>
    <property type="match status" value="1"/>
</dbReference>
<dbReference type="Gene3D" id="3.30.420.10">
    <property type="entry name" value="Ribonuclease H-like superfamily/Ribonuclease H"/>
    <property type="match status" value="1"/>
</dbReference>
<proteinExistence type="predicted"/>
<dbReference type="InterPro" id="IPR036397">
    <property type="entry name" value="RNaseH_sf"/>
</dbReference>
<dbReference type="GO" id="GO:0015074">
    <property type="term" value="P:DNA integration"/>
    <property type="evidence" value="ECO:0007669"/>
    <property type="project" value="InterPro"/>
</dbReference>
<organism evidence="2 3">
    <name type="scientific">Euphydryas editha</name>
    <name type="common">Edith's checkerspot</name>
    <dbReference type="NCBI Taxonomy" id="104508"/>
    <lineage>
        <taxon>Eukaryota</taxon>
        <taxon>Metazoa</taxon>
        <taxon>Ecdysozoa</taxon>
        <taxon>Arthropoda</taxon>
        <taxon>Hexapoda</taxon>
        <taxon>Insecta</taxon>
        <taxon>Pterygota</taxon>
        <taxon>Neoptera</taxon>
        <taxon>Endopterygota</taxon>
        <taxon>Lepidoptera</taxon>
        <taxon>Glossata</taxon>
        <taxon>Ditrysia</taxon>
        <taxon>Papilionoidea</taxon>
        <taxon>Nymphalidae</taxon>
        <taxon>Nymphalinae</taxon>
        <taxon>Euphydryas</taxon>
    </lineage>
</organism>
<evidence type="ECO:0000259" key="1">
    <source>
        <dbReference type="PROSITE" id="PS50994"/>
    </source>
</evidence>
<evidence type="ECO:0000313" key="3">
    <source>
        <dbReference type="Proteomes" id="UP001153954"/>
    </source>
</evidence>
<dbReference type="AlphaFoldDB" id="A0AAU9U4K0"/>